<dbReference type="InterPro" id="IPR044245">
    <property type="entry name" value="Spartan"/>
</dbReference>
<dbReference type="GO" id="GO:0031593">
    <property type="term" value="F:polyubiquitin modification-dependent protein binding"/>
    <property type="evidence" value="ECO:0007669"/>
    <property type="project" value="TreeGrafter"/>
</dbReference>
<dbReference type="PANTHER" id="PTHR21220:SF0">
    <property type="entry name" value="DNA-DEPENDENT METALLOPROTEASE SPRTN"/>
    <property type="match status" value="1"/>
</dbReference>
<feature type="region of interest" description="Disordered" evidence="3">
    <location>
        <begin position="211"/>
        <end position="284"/>
    </location>
</feature>
<gene>
    <name evidence="5" type="ORF">IWQ60_002100</name>
</gene>
<dbReference type="GO" id="GO:0006974">
    <property type="term" value="P:DNA damage response"/>
    <property type="evidence" value="ECO:0007669"/>
    <property type="project" value="InterPro"/>
</dbReference>
<dbReference type="PANTHER" id="PTHR21220">
    <property type="entry name" value="DNA-DEPENDENT METALLOPROTEASE SPRTN"/>
    <property type="match status" value="1"/>
</dbReference>
<evidence type="ECO:0000256" key="1">
    <source>
        <dbReference type="ARBA" id="ARBA00004123"/>
    </source>
</evidence>
<sequence>MDELDAAVARALQAEEAQASLAVGLSKNIRPATGPLLDSVFPDLHDLFLLYNETYFWGKLHMVEVKWSARMRLCAGVCSYHGREGFCSIRLSEPLLKFRPVEDFHATLLHEMIHAYLFVTHNNRDRDGHGPEFHRHMERINRATGFQVTVFHTFHDEVNYYRTHVWRCNGPCQERGPYFGYVRRSMNRSPQPADPWFSQHRATCGGTFTKISAPAPAPPGPSRKRKAVAAPVAKETSTDETTRRGPLDTYWALLGSSGHRLGSEDRPAHHSPRAPKPAPASDRKIEPASCANRLRPVEPPLLSKAPPVVIDLTEAVHELDGRGSCCVCGNTDIPMSLMNQHLDKCLTQS</sequence>
<keyword evidence="6" id="KW-1185">Reference proteome</keyword>
<evidence type="ECO:0000256" key="2">
    <source>
        <dbReference type="ARBA" id="ARBA00023242"/>
    </source>
</evidence>
<dbReference type="SMART" id="SM00731">
    <property type="entry name" value="SprT"/>
    <property type="match status" value="1"/>
</dbReference>
<evidence type="ECO:0000313" key="6">
    <source>
        <dbReference type="Proteomes" id="UP001150569"/>
    </source>
</evidence>
<dbReference type="OrthoDB" id="5236983at2759"/>
<dbReference type="InterPro" id="IPR006640">
    <property type="entry name" value="SprT-like_domain"/>
</dbReference>
<feature type="domain" description="SprT-like" evidence="4">
    <location>
        <begin position="42"/>
        <end position="211"/>
    </location>
</feature>
<dbReference type="GO" id="GO:0003697">
    <property type="term" value="F:single-stranded DNA binding"/>
    <property type="evidence" value="ECO:0007669"/>
    <property type="project" value="InterPro"/>
</dbReference>
<dbReference type="AlphaFoldDB" id="A0A9W8E1A4"/>
<comment type="caution">
    <text evidence="5">The sequence shown here is derived from an EMBL/GenBank/DDBJ whole genome shotgun (WGS) entry which is preliminary data.</text>
</comment>
<dbReference type="InterPro" id="IPR055220">
    <property type="entry name" value="SPRTN_ZBD"/>
</dbReference>
<dbReference type="GO" id="GO:0004222">
    <property type="term" value="F:metalloendopeptidase activity"/>
    <property type="evidence" value="ECO:0007669"/>
    <property type="project" value="InterPro"/>
</dbReference>
<reference evidence="5" key="1">
    <citation type="submission" date="2022-07" db="EMBL/GenBank/DDBJ databases">
        <title>Phylogenomic reconstructions and comparative analyses of Kickxellomycotina fungi.</title>
        <authorList>
            <person name="Reynolds N.K."/>
            <person name="Stajich J.E."/>
            <person name="Barry K."/>
            <person name="Grigoriev I.V."/>
            <person name="Crous P."/>
            <person name="Smith M.E."/>
        </authorList>
    </citation>
    <scope>NUCLEOTIDE SEQUENCE</scope>
    <source>
        <strain evidence="5">RSA 861</strain>
    </source>
</reference>
<feature type="compositionally biased region" description="Basic and acidic residues" evidence="3">
    <location>
        <begin position="236"/>
        <end position="246"/>
    </location>
</feature>
<dbReference type="Pfam" id="PF10263">
    <property type="entry name" value="SprT-like"/>
    <property type="match status" value="1"/>
</dbReference>
<protein>
    <recommendedName>
        <fullName evidence="4">SprT-like domain-containing protein</fullName>
    </recommendedName>
</protein>
<organism evidence="5 6">
    <name type="scientific">Tieghemiomyces parasiticus</name>
    <dbReference type="NCBI Taxonomy" id="78921"/>
    <lineage>
        <taxon>Eukaryota</taxon>
        <taxon>Fungi</taxon>
        <taxon>Fungi incertae sedis</taxon>
        <taxon>Zoopagomycota</taxon>
        <taxon>Kickxellomycotina</taxon>
        <taxon>Dimargaritomycetes</taxon>
        <taxon>Dimargaritales</taxon>
        <taxon>Dimargaritaceae</taxon>
        <taxon>Tieghemiomyces</taxon>
    </lineage>
</organism>
<keyword evidence="2" id="KW-0539">Nucleus</keyword>
<comment type="subcellular location">
    <subcellularLocation>
        <location evidence="1">Nucleus</location>
    </subcellularLocation>
</comment>
<evidence type="ECO:0000256" key="3">
    <source>
        <dbReference type="SAM" id="MobiDB-lite"/>
    </source>
</evidence>
<name>A0A9W8E1A4_9FUNG</name>
<evidence type="ECO:0000259" key="4">
    <source>
        <dbReference type="SMART" id="SM00731"/>
    </source>
</evidence>
<dbReference type="Pfam" id="PF22934">
    <property type="entry name" value="SPRTN_ZBD"/>
    <property type="match status" value="1"/>
</dbReference>
<dbReference type="EMBL" id="JANBPT010000075">
    <property type="protein sequence ID" value="KAJ1928378.1"/>
    <property type="molecule type" value="Genomic_DNA"/>
</dbReference>
<evidence type="ECO:0000313" key="5">
    <source>
        <dbReference type="EMBL" id="KAJ1928378.1"/>
    </source>
</evidence>
<accession>A0A9W8E1A4</accession>
<dbReference type="GO" id="GO:0005634">
    <property type="term" value="C:nucleus"/>
    <property type="evidence" value="ECO:0007669"/>
    <property type="project" value="UniProtKB-SubCell"/>
</dbReference>
<proteinExistence type="predicted"/>
<dbReference type="Proteomes" id="UP001150569">
    <property type="component" value="Unassembled WGS sequence"/>
</dbReference>